<dbReference type="InterPro" id="IPR054816">
    <property type="entry name" value="Lipoprotein_mollicutes-type_CS"/>
</dbReference>
<sequence length="429" mass="47316">MKKLLSLFAVSTLIASSVSTVVSCGGSSDTINILFIPSNNSTEIINTVKPLEQKLATELSSIAQKDGRTLNKKVKISTSTNYEVAGKTLQDGKADLAFLPINTYVKYRGKDNEGKFSSEGVLLSASRSGVTPETKGFEPFQTDGKFDSSKAQNKAIDAQTSMQLAQYYNKTATGIENLQQAKEKLEDSENTASYYRSYIYANNAFLSASGFDITKYGKENLTREESVESSEQYKADLKALILKGATEDKFKFSFGKSKTSSAGVLYPMLWLKNVLGFEDSELQGLWKKASQQESYPQAAENISNAQNDGAANYAVGFSDIRSEQKDDNKVKKAFANSTVIGATDAIPNDLIVYSKKRINDEQYKDDLRTAFINLIAKPENKEIFNIYSHTGYIGPTSKEASESFEVDMDSSITRATVETAKMLELMKNW</sequence>
<dbReference type="PANTHER" id="PTHR35841:SF1">
    <property type="entry name" value="PHOSPHONATES-BINDING PERIPLASMIC PROTEIN"/>
    <property type="match status" value="1"/>
</dbReference>
<dbReference type="Proteomes" id="UP000231823">
    <property type="component" value="Chromosome"/>
</dbReference>
<name>A0A2K8SER4_9MOLU</name>
<dbReference type="EMBL" id="CP025057">
    <property type="protein sequence ID" value="AUB31931.1"/>
    <property type="molecule type" value="Genomic_DNA"/>
</dbReference>
<dbReference type="NCBIfam" id="NF038029">
    <property type="entry name" value="LP_plasma"/>
    <property type="match status" value="1"/>
</dbReference>
<keyword evidence="3" id="KW-1185">Reference proteome</keyword>
<dbReference type="Gene3D" id="3.40.190.10">
    <property type="entry name" value="Periplasmic binding protein-like II"/>
    <property type="match status" value="2"/>
</dbReference>
<dbReference type="RefSeq" id="WP_100916888.1">
    <property type="nucleotide sequence ID" value="NZ_CP025057.1"/>
</dbReference>
<gene>
    <name evidence="2" type="primary">phnD</name>
    <name evidence="2" type="ORF">SFLOR_v1c08830</name>
</gene>
<proteinExistence type="predicted"/>
<dbReference type="KEGG" id="sfz:SFLOR_v1c08830"/>
<accession>A0A2K8SER4</accession>
<organism evidence="2 3">
    <name type="scientific">Spiroplasma floricola 23-6</name>
    <dbReference type="NCBI Taxonomy" id="1336749"/>
    <lineage>
        <taxon>Bacteria</taxon>
        <taxon>Bacillati</taxon>
        <taxon>Mycoplasmatota</taxon>
        <taxon>Mollicutes</taxon>
        <taxon>Entomoplasmatales</taxon>
        <taxon>Spiroplasmataceae</taxon>
        <taxon>Spiroplasma</taxon>
    </lineage>
</organism>
<dbReference type="PANTHER" id="PTHR35841">
    <property type="entry name" value="PHOSPHONATES-BINDING PERIPLASMIC PROTEIN"/>
    <property type="match status" value="1"/>
</dbReference>
<protein>
    <submittedName>
        <fullName evidence="2">Phosphonate ABC transporter substrate-binding protein</fullName>
    </submittedName>
</protein>
<evidence type="ECO:0000313" key="2">
    <source>
        <dbReference type="EMBL" id="AUB31931.1"/>
    </source>
</evidence>
<feature type="signal peptide" evidence="1">
    <location>
        <begin position="1"/>
        <end position="20"/>
    </location>
</feature>
<dbReference type="OrthoDB" id="9776786at2"/>
<dbReference type="PROSITE" id="PS51257">
    <property type="entry name" value="PROKAR_LIPOPROTEIN"/>
    <property type="match status" value="1"/>
</dbReference>
<feature type="chain" id="PRO_5014914223" evidence="1">
    <location>
        <begin position="21"/>
        <end position="429"/>
    </location>
</feature>
<keyword evidence="1" id="KW-0732">Signal</keyword>
<evidence type="ECO:0000313" key="3">
    <source>
        <dbReference type="Proteomes" id="UP000231823"/>
    </source>
</evidence>
<evidence type="ECO:0000256" key="1">
    <source>
        <dbReference type="SAM" id="SignalP"/>
    </source>
</evidence>
<dbReference type="Pfam" id="PF12974">
    <property type="entry name" value="Phosphonate-bd"/>
    <property type="match status" value="1"/>
</dbReference>
<reference evidence="2 3" key="1">
    <citation type="submission" date="2017-12" db="EMBL/GenBank/DDBJ databases">
        <title>Complete genome sequence of Spiroplasma floricola 23-6 (ATCC 29989).</title>
        <authorList>
            <person name="Tsai Y.-M."/>
            <person name="Wu P.-S."/>
            <person name="Lo W.-S."/>
            <person name="Kuo C.-H."/>
        </authorList>
    </citation>
    <scope>NUCLEOTIDE SEQUENCE [LARGE SCALE GENOMIC DNA]</scope>
    <source>
        <strain evidence="2 3">23-6</strain>
    </source>
</reference>
<dbReference type="AlphaFoldDB" id="A0A2K8SER4"/>